<evidence type="ECO:0000256" key="1">
    <source>
        <dbReference type="ARBA" id="ARBA00004141"/>
    </source>
</evidence>
<keyword evidence="6 9" id="KW-1133">Transmembrane helix</keyword>
<keyword evidence="4 9" id="KW-0812">Transmembrane</keyword>
<gene>
    <name evidence="10" type="ORF">HG535_0C01080</name>
</gene>
<dbReference type="GO" id="GO:0051117">
    <property type="term" value="F:ATPase binding"/>
    <property type="evidence" value="ECO:0007669"/>
    <property type="project" value="TreeGrafter"/>
</dbReference>
<keyword evidence="8 9" id="KW-0472">Membrane</keyword>
<protein>
    <recommendedName>
        <fullName evidence="9">V-type proton ATPase subunit a</fullName>
    </recommendedName>
</protein>
<dbReference type="PANTHER" id="PTHR11629">
    <property type="entry name" value="VACUOLAR PROTON ATPASES"/>
    <property type="match status" value="1"/>
</dbReference>
<evidence type="ECO:0000256" key="5">
    <source>
        <dbReference type="ARBA" id="ARBA00022781"/>
    </source>
</evidence>
<comment type="function">
    <text evidence="9">Essential component of the vacuolar proton pump (V-ATPase), a multimeric enzyme that catalyzes the translocation of protons across the membranes. Required for assembly and activity of the V-ATPase.</text>
</comment>
<evidence type="ECO:0000256" key="6">
    <source>
        <dbReference type="ARBA" id="ARBA00022989"/>
    </source>
</evidence>
<evidence type="ECO:0000313" key="11">
    <source>
        <dbReference type="Proteomes" id="UP000509704"/>
    </source>
</evidence>
<feature type="transmembrane region" description="Helical" evidence="9">
    <location>
        <begin position="598"/>
        <end position="620"/>
    </location>
</feature>
<dbReference type="GeneID" id="59235455"/>
<dbReference type="Pfam" id="PF01496">
    <property type="entry name" value="V_ATPase_I"/>
    <property type="match status" value="1"/>
</dbReference>
<dbReference type="OrthoDB" id="10264220at2759"/>
<dbReference type="Proteomes" id="UP000509704">
    <property type="component" value="Chromosome 3"/>
</dbReference>
<evidence type="ECO:0000256" key="2">
    <source>
        <dbReference type="ARBA" id="ARBA00009904"/>
    </source>
</evidence>
<evidence type="ECO:0000256" key="4">
    <source>
        <dbReference type="ARBA" id="ARBA00022692"/>
    </source>
</evidence>
<comment type="subcellular location">
    <subcellularLocation>
        <location evidence="1">Membrane</location>
        <topology evidence="1">Multi-pass membrane protein</topology>
    </subcellularLocation>
</comment>
<feature type="transmembrane region" description="Helical" evidence="9">
    <location>
        <begin position="446"/>
        <end position="470"/>
    </location>
</feature>
<evidence type="ECO:0000256" key="3">
    <source>
        <dbReference type="ARBA" id="ARBA00022448"/>
    </source>
</evidence>
<feature type="transmembrane region" description="Helical" evidence="9">
    <location>
        <begin position="660"/>
        <end position="680"/>
    </location>
</feature>
<evidence type="ECO:0000313" key="10">
    <source>
        <dbReference type="EMBL" id="QLG71759.1"/>
    </source>
</evidence>
<dbReference type="AlphaFoldDB" id="A0A7H9B1B7"/>
<feature type="transmembrane region" description="Helical" evidence="9">
    <location>
        <begin position="794"/>
        <end position="817"/>
    </location>
</feature>
<dbReference type="PANTHER" id="PTHR11629:SF59">
    <property type="entry name" value="V-TYPE PROTON ATPASE SUBUNIT A, GOLGI ISOFORM"/>
    <property type="match status" value="1"/>
</dbReference>
<dbReference type="KEGG" id="zmk:HG535_0C01080"/>
<comment type="similarity">
    <text evidence="2 9">Belongs to the V-ATPase 116 kDa subunit family.</text>
</comment>
<dbReference type="GO" id="GO:0000220">
    <property type="term" value="C:vacuolar proton-transporting V-type ATPase, V0 domain"/>
    <property type="evidence" value="ECO:0007669"/>
    <property type="project" value="InterPro"/>
</dbReference>
<feature type="transmembrane region" description="Helical" evidence="9">
    <location>
        <begin position="568"/>
        <end position="586"/>
    </location>
</feature>
<feature type="transmembrane region" description="Helical" evidence="9">
    <location>
        <begin position="491"/>
        <end position="508"/>
    </location>
</feature>
<name>A0A7H9B1B7_ZYGMR</name>
<evidence type="ECO:0000256" key="7">
    <source>
        <dbReference type="ARBA" id="ARBA00023065"/>
    </source>
</evidence>
<proteinExistence type="inferred from homology"/>
<dbReference type="InterPro" id="IPR002490">
    <property type="entry name" value="V-ATPase_116kDa_su"/>
</dbReference>
<feature type="transmembrane region" description="Helical" evidence="9">
    <location>
        <begin position="762"/>
        <end position="782"/>
    </location>
</feature>
<dbReference type="InterPro" id="IPR026028">
    <property type="entry name" value="V-type_ATPase_116kDa_su_euka"/>
</dbReference>
<keyword evidence="3 9" id="KW-0813">Transport</keyword>
<dbReference type="EMBL" id="CP058606">
    <property type="protein sequence ID" value="QLG71759.1"/>
    <property type="molecule type" value="Genomic_DNA"/>
</dbReference>
<sequence length="856" mass="98544">MTYVQLYIPLEISREVVCLLGNLGNLMIRDLNRELTAFQRAYVNQIRKFDDAERSIQFMQEVVNKHSEKTWKYFLHTDDEGNAIQHPNVAQLVSTMHTHSHDFVHEAVEDIKGFESRVRQMDVSLSNLRLRLNCLIEHRHVIFECSRFLEGNPNIFGRVRSQNLDADEFRLTEEDELSETLSETLSFDDDIDNEGGYEQQTGMPSSNENFSRLVQGFHDKFMIAGSIRRDKVEILNRILWRLLRGNLFFQHFQINEPFVEDDEKVEKDSFVVFTHGDTLMRKVKRVVDSLNGRIFSFNDRSHDTLNALNDKISDLQQIILTTEQTLHTELVFVGDQLPTWKAIVKREKFIYATLNLLKQESQGLIAEAWIPSLELIGVTNALKDYSDGIGSEYSTVVSVIHTNKRPPTYHKTNKFTQAFQSIVDAYGIATYKEINAGLAAIVTFPFMFAIMFGDLGHGFILLLMGIYLWINEKKFEAMKRDETFDMAFTGRFVIVLMGLFSMYTGLIYNDIFSRSMSLFPSGWKWPSTFKKGDSIEAKQVGVYALGLDSIWHGTDNNLIFTNSYKMKLSILMGFIHMTYSFMFSYINYRNRKSVVDIIGNFIPGLIFMQSIFGYLSWAIIYKWSKDWVKDGKPAPGLLNMLINMFLSPGKVDEQLYRGQAFVQVVLVLAALICVPWLLLYKPLMLRRQHKPASRIALPPDHQTQMNLFEQSDQPQDEMIITDFGNEEEHEEFNFGDVMIHQVIHTIEFCLNCISHTASYLRLWALSLAHAQLSTVLWSMTIANSFSSANSGSPIAVAKVVFLFGMWFVLTVCILVFMEGTSAMLHSLRLQWVEAMSKFFEGDGYAYEPFSFKNIAD</sequence>
<dbReference type="GO" id="GO:0007035">
    <property type="term" value="P:vacuolar acidification"/>
    <property type="evidence" value="ECO:0007669"/>
    <property type="project" value="TreeGrafter"/>
</dbReference>
<accession>A0A7H9B1B7</accession>
<evidence type="ECO:0000256" key="9">
    <source>
        <dbReference type="RuleBase" id="RU361189"/>
    </source>
</evidence>
<keyword evidence="7 9" id="KW-0406">Ion transport</keyword>
<dbReference type="GO" id="GO:0000329">
    <property type="term" value="C:fungal-type vacuole membrane"/>
    <property type="evidence" value="ECO:0007669"/>
    <property type="project" value="TreeGrafter"/>
</dbReference>
<dbReference type="GO" id="GO:0046961">
    <property type="term" value="F:proton-transporting ATPase activity, rotational mechanism"/>
    <property type="evidence" value="ECO:0007669"/>
    <property type="project" value="InterPro"/>
</dbReference>
<dbReference type="PIRSF" id="PIRSF001293">
    <property type="entry name" value="ATP6V0A1"/>
    <property type="match status" value="1"/>
</dbReference>
<dbReference type="RefSeq" id="XP_037143487.1">
    <property type="nucleotide sequence ID" value="XM_037287592.1"/>
</dbReference>
<keyword evidence="11" id="KW-1185">Reference proteome</keyword>
<reference evidence="10 11" key="1">
    <citation type="submission" date="2020-07" db="EMBL/GenBank/DDBJ databases">
        <title>The yeast mating-type switching endonuclease HO is a domesticated member of an unorthodox homing genetic element family.</title>
        <authorList>
            <person name="Coughlan A.Y."/>
            <person name="Lombardi L."/>
            <person name="Braun-Galleani S."/>
            <person name="Martos A.R."/>
            <person name="Galeote V."/>
            <person name="Bigey F."/>
            <person name="Dequin S."/>
            <person name="Byrne K.P."/>
            <person name="Wolfe K.H."/>
        </authorList>
    </citation>
    <scope>NUCLEOTIDE SEQUENCE [LARGE SCALE GENOMIC DNA]</scope>
    <source>
        <strain evidence="10 11">NRRL Y-6702</strain>
    </source>
</reference>
<evidence type="ECO:0000256" key="8">
    <source>
        <dbReference type="ARBA" id="ARBA00023136"/>
    </source>
</evidence>
<organism evidence="10 11">
    <name type="scientific">Zygotorulaspora mrakii</name>
    <name type="common">Zygosaccharomyces mrakii</name>
    <dbReference type="NCBI Taxonomy" id="42260"/>
    <lineage>
        <taxon>Eukaryota</taxon>
        <taxon>Fungi</taxon>
        <taxon>Dikarya</taxon>
        <taxon>Ascomycota</taxon>
        <taxon>Saccharomycotina</taxon>
        <taxon>Saccharomycetes</taxon>
        <taxon>Saccharomycetales</taxon>
        <taxon>Saccharomycetaceae</taxon>
        <taxon>Zygotorulaspora</taxon>
    </lineage>
</organism>
<keyword evidence="5 9" id="KW-0375">Hydrogen ion transport</keyword>